<dbReference type="Gene3D" id="1.25.40.390">
    <property type="match status" value="2"/>
</dbReference>
<protein>
    <submittedName>
        <fullName evidence="8">SusD-like starch-binding protein associating with outer membrane</fullName>
    </submittedName>
</protein>
<dbReference type="InterPro" id="IPR011990">
    <property type="entry name" value="TPR-like_helical_dom_sf"/>
</dbReference>
<dbReference type="SUPFAM" id="SSF48452">
    <property type="entry name" value="TPR-like"/>
    <property type="match status" value="1"/>
</dbReference>
<proteinExistence type="inferred from homology"/>
<comment type="similarity">
    <text evidence="2">Belongs to the SusD family.</text>
</comment>
<keyword evidence="9" id="KW-1185">Reference proteome</keyword>
<evidence type="ECO:0000259" key="6">
    <source>
        <dbReference type="Pfam" id="PF07980"/>
    </source>
</evidence>
<dbReference type="GO" id="GO:0009279">
    <property type="term" value="C:cell outer membrane"/>
    <property type="evidence" value="ECO:0007669"/>
    <property type="project" value="UniProtKB-SubCell"/>
</dbReference>
<keyword evidence="5" id="KW-0998">Cell outer membrane</keyword>
<evidence type="ECO:0000313" key="9">
    <source>
        <dbReference type="Proteomes" id="UP000294498"/>
    </source>
</evidence>
<keyword evidence="4" id="KW-0472">Membrane</keyword>
<name>A0A4R8DR54_9BACT</name>
<evidence type="ECO:0000256" key="2">
    <source>
        <dbReference type="ARBA" id="ARBA00006275"/>
    </source>
</evidence>
<feature type="domain" description="SusD-like N-terminal" evidence="7">
    <location>
        <begin position="26"/>
        <end position="236"/>
    </location>
</feature>
<keyword evidence="3" id="KW-0732">Signal</keyword>
<dbReference type="EMBL" id="SODV01000001">
    <property type="protein sequence ID" value="TDW99816.1"/>
    <property type="molecule type" value="Genomic_DNA"/>
</dbReference>
<dbReference type="Pfam" id="PF07980">
    <property type="entry name" value="SusD_RagB"/>
    <property type="match status" value="1"/>
</dbReference>
<dbReference type="RefSeq" id="WP_133990838.1">
    <property type="nucleotide sequence ID" value="NZ_SODV01000001.1"/>
</dbReference>
<dbReference type="Pfam" id="PF14322">
    <property type="entry name" value="SusD-like_3"/>
    <property type="match status" value="1"/>
</dbReference>
<evidence type="ECO:0000256" key="5">
    <source>
        <dbReference type="ARBA" id="ARBA00023237"/>
    </source>
</evidence>
<sequence length="456" mass="51572">MWIRWTYCCLLLAILAGWGSGCSRSDFLNEKPQQSLVVPTTLQDFQNILDNDNIMNGSLYTGVVPSLGEIATTDYYVTDADYQSHLSFQEENEYIWALYPYPGADVPDWDLPYQAILYANEVIGGISGMNVSATDQSEWNNLMGSALFYRSFFFFNLAQVFAPIYTDSTTAASQLGIPLRLSADVNEKLTRGTLAETYKQIITDLKTSTGLLPVKALYGTRPCLPAAYALLARVYLTQGDYVNALFYANACLAVYNTLINYKTLNFSQKPPIPRFNAENLFNCVIIRTNPFIYGHIDSTLLSLYDTTDLRPKAWFDVSTLHMAYSYDGSVNLYGGIATDEVYLIRAECFARLGKKDSAVADLNTLLANRIDSTFQPLVPGSVDNPLTLVLTERRKELLFRGLRWIDLRRLGRNFVDTLCRVVNKNQYYLPPMDPRYVYPIPDNVMAFNPTWVQNPR</sequence>
<evidence type="ECO:0000256" key="3">
    <source>
        <dbReference type="ARBA" id="ARBA00022729"/>
    </source>
</evidence>
<organism evidence="8 9">
    <name type="scientific">Dinghuibacter silviterrae</name>
    <dbReference type="NCBI Taxonomy" id="1539049"/>
    <lineage>
        <taxon>Bacteria</taxon>
        <taxon>Pseudomonadati</taxon>
        <taxon>Bacteroidota</taxon>
        <taxon>Chitinophagia</taxon>
        <taxon>Chitinophagales</taxon>
        <taxon>Chitinophagaceae</taxon>
        <taxon>Dinghuibacter</taxon>
    </lineage>
</organism>
<dbReference type="PROSITE" id="PS51257">
    <property type="entry name" value="PROKAR_LIPOPROTEIN"/>
    <property type="match status" value="1"/>
</dbReference>
<dbReference type="OrthoDB" id="653598at2"/>
<dbReference type="InterPro" id="IPR012944">
    <property type="entry name" value="SusD_RagB_dom"/>
</dbReference>
<dbReference type="AlphaFoldDB" id="A0A4R8DR54"/>
<dbReference type="InterPro" id="IPR033985">
    <property type="entry name" value="SusD-like_N"/>
</dbReference>
<evidence type="ECO:0000259" key="7">
    <source>
        <dbReference type="Pfam" id="PF14322"/>
    </source>
</evidence>
<accession>A0A4R8DR54</accession>
<evidence type="ECO:0000256" key="4">
    <source>
        <dbReference type="ARBA" id="ARBA00023136"/>
    </source>
</evidence>
<comment type="subcellular location">
    <subcellularLocation>
        <location evidence="1">Cell outer membrane</location>
    </subcellularLocation>
</comment>
<comment type="caution">
    <text evidence="8">The sequence shown here is derived from an EMBL/GenBank/DDBJ whole genome shotgun (WGS) entry which is preliminary data.</text>
</comment>
<evidence type="ECO:0000256" key="1">
    <source>
        <dbReference type="ARBA" id="ARBA00004442"/>
    </source>
</evidence>
<gene>
    <name evidence="8" type="ORF">EDB95_0828</name>
</gene>
<reference evidence="8 9" key="1">
    <citation type="submission" date="2019-03" db="EMBL/GenBank/DDBJ databases">
        <title>Genomic Encyclopedia of Type Strains, Phase IV (KMG-IV): sequencing the most valuable type-strain genomes for metagenomic binning, comparative biology and taxonomic classification.</title>
        <authorList>
            <person name="Goeker M."/>
        </authorList>
    </citation>
    <scope>NUCLEOTIDE SEQUENCE [LARGE SCALE GENOMIC DNA]</scope>
    <source>
        <strain evidence="8 9">DSM 100059</strain>
    </source>
</reference>
<dbReference type="Proteomes" id="UP000294498">
    <property type="component" value="Unassembled WGS sequence"/>
</dbReference>
<evidence type="ECO:0000313" key="8">
    <source>
        <dbReference type="EMBL" id="TDW99816.1"/>
    </source>
</evidence>
<feature type="domain" description="RagB/SusD" evidence="6">
    <location>
        <begin position="340"/>
        <end position="455"/>
    </location>
</feature>